<feature type="signal peptide" evidence="1">
    <location>
        <begin position="1"/>
        <end position="17"/>
    </location>
</feature>
<dbReference type="EMBL" id="CP101914">
    <property type="protein sequence ID" value="UUI04775.1"/>
    <property type="molecule type" value="Genomic_DNA"/>
</dbReference>
<gene>
    <name evidence="3" type="ORF">NP439_09120</name>
</gene>
<dbReference type="RefSeq" id="WP_256709673.1">
    <property type="nucleotide sequence ID" value="NZ_CP101914.1"/>
</dbReference>
<dbReference type="Proteomes" id="UP001059773">
    <property type="component" value="Chromosome"/>
</dbReference>
<accession>A0ABY5JWL9</accession>
<protein>
    <submittedName>
        <fullName evidence="3">DUF4097 domain-containing protein</fullName>
    </submittedName>
</protein>
<dbReference type="Pfam" id="PF13349">
    <property type="entry name" value="DUF4097"/>
    <property type="match status" value="1"/>
</dbReference>
<feature type="chain" id="PRO_5046132707" evidence="1">
    <location>
        <begin position="18"/>
        <end position="265"/>
    </location>
</feature>
<dbReference type="PROSITE" id="PS51257">
    <property type="entry name" value="PROKAR_LIPOPROTEIN"/>
    <property type="match status" value="1"/>
</dbReference>
<proteinExistence type="predicted"/>
<keyword evidence="4" id="KW-1185">Reference proteome</keyword>
<reference evidence="3" key="1">
    <citation type="submission" date="2022-07" db="EMBL/GenBank/DDBJ databases">
        <title>FELIX.</title>
        <authorList>
            <person name="Wan K.H."/>
            <person name="Park S."/>
            <person name="Lawrence Q."/>
            <person name="Eichenberger J.P."/>
            <person name="Booth B.W."/>
            <person name="Piaggio A.J."/>
            <person name="Chandler J.C."/>
            <person name="Franklin A.B."/>
            <person name="Celniker S.E."/>
        </authorList>
    </citation>
    <scope>NUCLEOTIDE SEQUENCE</scope>
    <source>
        <strain evidence="3">QA-1986 374</strain>
    </source>
</reference>
<feature type="domain" description="DUF4097" evidence="2">
    <location>
        <begin position="34"/>
        <end position="186"/>
    </location>
</feature>
<evidence type="ECO:0000259" key="2">
    <source>
        <dbReference type="Pfam" id="PF13349"/>
    </source>
</evidence>
<keyword evidence="1" id="KW-0732">Signal</keyword>
<sequence length="265" mass="28924">MKKIVLFICISCLCFTAACGEKFEMDQSYSADNVKRIKVYNDSWDVRFKKSDSNEVTVSMEGKQDEDNDPVTVQQDEATLIVKQESQTEGSFIGGFTFGKNGTITIHVPESAINDMELINKSGNIEINEISIPDIQIQNGSGDGKIENVTADTGKFSTDAGMLSVMDSSFQDLNITSNDGEVIMKEIEEGNSLSIDTDAGDISVSYKNKPISLTVMAKSDSSDVTLNLEGLQTEEGTEKMKKGMIGEGENRLDLISNQGIIHITD</sequence>
<evidence type="ECO:0000313" key="4">
    <source>
        <dbReference type="Proteomes" id="UP001059773"/>
    </source>
</evidence>
<evidence type="ECO:0000256" key="1">
    <source>
        <dbReference type="SAM" id="SignalP"/>
    </source>
</evidence>
<evidence type="ECO:0000313" key="3">
    <source>
        <dbReference type="EMBL" id="UUI04775.1"/>
    </source>
</evidence>
<dbReference type="InterPro" id="IPR025164">
    <property type="entry name" value="Toastrack_DUF4097"/>
</dbReference>
<name>A0ABY5JWL9_9BACI</name>
<organism evidence="3 4">
    <name type="scientific">Oceanobacillus jeddahense</name>
    <dbReference type="NCBI Taxonomy" id="1462527"/>
    <lineage>
        <taxon>Bacteria</taxon>
        <taxon>Bacillati</taxon>
        <taxon>Bacillota</taxon>
        <taxon>Bacilli</taxon>
        <taxon>Bacillales</taxon>
        <taxon>Bacillaceae</taxon>
        <taxon>Oceanobacillus</taxon>
    </lineage>
</organism>